<sequence length="44" mass="5398">MVDVKIDAKFYYFFQTIDCLRYKMLHPHLNLPRIVGIIFQKPRK</sequence>
<dbReference type="AlphaFoldDB" id="A0A382AQU3"/>
<name>A0A382AQU3_9ZZZZ</name>
<gene>
    <name evidence="1" type="ORF">METZ01_LOCUS156692</name>
</gene>
<reference evidence="1" key="1">
    <citation type="submission" date="2018-05" db="EMBL/GenBank/DDBJ databases">
        <authorList>
            <person name="Lanie J.A."/>
            <person name="Ng W.-L."/>
            <person name="Kazmierczak K.M."/>
            <person name="Andrzejewski T.M."/>
            <person name="Davidsen T.M."/>
            <person name="Wayne K.J."/>
            <person name="Tettelin H."/>
            <person name="Glass J.I."/>
            <person name="Rusch D."/>
            <person name="Podicherti R."/>
            <person name="Tsui H.-C.T."/>
            <person name="Winkler M.E."/>
        </authorList>
    </citation>
    <scope>NUCLEOTIDE SEQUENCE</scope>
</reference>
<dbReference type="EMBL" id="UINC01026421">
    <property type="protein sequence ID" value="SVB03838.1"/>
    <property type="molecule type" value="Genomic_DNA"/>
</dbReference>
<accession>A0A382AQU3</accession>
<organism evidence="1">
    <name type="scientific">marine metagenome</name>
    <dbReference type="NCBI Taxonomy" id="408172"/>
    <lineage>
        <taxon>unclassified sequences</taxon>
        <taxon>metagenomes</taxon>
        <taxon>ecological metagenomes</taxon>
    </lineage>
</organism>
<protein>
    <submittedName>
        <fullName evidence="1">Uncharacterized protein</fullName>
    </submittedName>
</protein>
<evidence type="ECO:0000313" key="1">
    <source>
        <dbReference type="EMBL" id="SVB03838.1"/>
    </source>
</evidence>
<proteinExistence type="predicted"/>